<name>A0AAD8PKQ5_9PEZI</name>
<sequence>MLRRRRVLHMKTFADIRLRKRPSAVLIVSLASRGRLGRCWNVWRSLGGLGAVMVAQGGEVIFSSPFYLWACASRLGAREHSQAAGWGPLPIHNNSADLYMDHTTNGVLYQ</sequence>
<keyword evidence="2" id="KW-1185">Reference proteome</keyword>
<protein>
    <submittedName>
        <fullName evidence="1">Uncharacterized protein</fullName>
    </submittedName>
</protein>
<dbReference type="Proteomes" id="UP001230504">
    <property type="component" value="Unassembled WGS sequence"/>
</dbReference>
<evidence type="ECO:0000313" key="2">
    <source>
        <dbReference type="Proteomes" id="UP001230504"/>
    </source>
</evidence>
<organism evidence="1 2">
    <name type="scientific">Colletotrichum navitas</name>
    <dbReference type="NCBI Taxonomy" id="681940"/>
    <lineage>
        <taxon>Eukaryota</taxon>
        <taxon>Fungi</taxon>
        <taxon>Dikarya</taxon>
        <taxon>Ascomycota</taxon>
        <taxon>Pezizomycotina</taxon>
        <taxon>Sordariomycetes</taxon>
        <taxon>Hypocreomycetidae</taxon>
        <taxon>Glomerellales</taxon>
        <taxon>Glomerellaceae</taxon>
        <taxon>Colletotrichum</taxon>
        <taxon>Colletotrichum graminicola species complex</taxon>
    </lineage>
</organism>
<accession>A0AAD8PKQ5</accession>
<dbReference type="GeneID" id="85444700"/>
<comment type="caution">
    <text evidence="1">The sequence shown here is derived from an EMBL/GenBank/DDBJ whole genome shotgun (WGS) entry which is preliminary data.</text>
</comment>
<reference evidence="1" key="1">
    <citation type="submission" date="2021-06" db="EMBL/GenBank/DDBJ databases">
        <title>Comparative genomics, transcriptomics and evolutionary studies reveal genomic signatures of adaptation to plant cell wall in hemibiotrophic fungi.</title>
        <authorList>
            <consortium name="DOE Joint Genome Institute"/>
            <person name="Baroncelli R."/>
            <person name="Diaz J.F."/>
            <person name="Benocci T."/>
            <person name="Peng M."/>
            <person name="Battaglia E."/>
            <person name="Haridas S."/>
            <person name="Andreopoulos W."/>
            <person name="Labutti K."/>
            <person name="Pangilinan J."/>
            <person name="Floch G.L."/>
            <person name="Makela M.R."/>
            <person name="Henrissat B."/>
            <person name="Grigoriev I.V."/>
            <person name="Crouch J.A."/>
            <person name="De Vries R.P."/>
            <person name="Sukno S.A."/>
            <person name="Thon M.R."/>
        </authorList>
    </citation>
    <scope>NUCLEOTIDE SEQUENCE</scope>
    <source>
        <strain evidence="1">CBS 125086</strain>
    </source>
</reference>
<proteinExistence type="predicted"/>
<dbReference type="AlphaFoldDB" id="A0AAD8PKQ5"/>
<gene>
    <name evidence="1" type="ORF">LY79DRAFT_585010</name>
</gene>
<dbReference type="RefSeq" id="XP_060407320.1">
    <property type="nucleotide sequence ID" value="XM_060560460.1"/>
</dbReference>
<evidence type="ECO:0000313" key="1">
    <source>
        <dbReference type="EMBL" id="KAK1566096.1"/>
    </source>
</evidence>
<dbReference type="EMBL" id="JAHLJV010000162">
    <property type="protein sequence ID" value="KAK1566096.1"/>
    <property type="molecule type" value="Genomic_DNA"/>
</dbReference>